<dbReference type="InterPro" id="IPR000415">
    <property type="entry name" value="Nitroreductase-like"/>
</dbReference>
<evidence type="ECO:0000256" key="2">
    <source>
        <dbReference type="ARBA" id="ARBA00023002"/>
    </source>
</evidence>
<dbReference type="Pfam" id="PF00881">
    <property type="entry name" value="Nitroreductase"/>
    <property type="match status" value="1"/>
</dbReference>
<reference evidence="5 6" key="1">
    <citation type="submission" date="2013-04" db="EMBL/GenBank/DDBJ databases">
        <title>The Genome Sequence of Parabacteroides gordonii DSM 23371.</title>
        <authorList>
            <consortium name="The Broad Institute Genomics Platform"/>
            <person name="Earl A."/>
            <person name="Ward D."/>
            <person name="Feldgarden M."/>
            <person name="Gevers D."/>
            <person name="Martens E."/>
            <person name="Sakamoto M."/>
            <person name="Benno Y."/>
            <person name="Suzuki N."/>
            <person name="Matsunaga N."/>
            <person name="Koshihara K."/>
            <person name="Seki M."/>
            <person name="Komiya H."/>
            <person name="Walker B."/>
            <person name="Young S."/>
            <person name="Zeng Q."/>
            <person name="Gargeya S."/>
            <person name="Fitzgerald M."/>
            <person name="Haas B."/>
            <person name="Abouelleil A."/>
            <person name="Allen A.W."/>
            <person name="Alvarado L."/>
            <person name="Arachchi H.M."/>
            <person name="Berlin A.M."/>
            <person name="Chapman S.B."/>
            <person name="Gainer-Dewar J."/>
            <person name="Goldberg J."/>
            <person name="Griggs A."/>
            <person name="Gujja S."/>
            <person name="Hansen M."/>
            <person name="Howarth C."/>
            <person name="Imamovic A."/>
            <person name="Ireland A."/>
            <person name="Larimer J."/>
            <person name="McCowan C."/>
            <person name="Murphy C."/>
            <person name="Pearson M."/>
            <person name="Poon T.W."/>
            <person name="Priest M."/>
            <person name="Roberts A."/>
            <person name="Saif S."/>
            <person name="Shea T."/>
            <person name="Sisk P."/>
            <person name="Sykes S."/>
            <person name="Wortman J."/>
            <person name="Nusbaum C."/>
            <person name="Birren B."/>
        </authorList>
    </citation>
    <scope>NUCLEOTIDE SEQUENCE [LARGE SCALE GENOMIC DNA]</scope>
    <source>
        <strain evidence="5 6">MS-1</strain>
    </source>
</reference>
<keyword evidence="3" id="KW-0812">Transmembrane</keyword>
<evidence type="ECO:0000313" key="6">
    <source>
        <dbReference type="Proteomes" id="UP000033035"/>
    </source>
</evidence>
<keyword evidence="3" id="KW-1133">Transmembrane helix</keyword>
<protein>
    <recommendedName>
        <fullName evidence="4">Nitroreductase domain-containing protein</fullName>
    </recommendedName>
</protein>
<organism evidence="5 6">
    <name type="scientific">Parabacteroides gordonii MS-1 = DSM 23371</name>
    <dbReference type="NCBI Taxonomy" id="1203610"/>
    <lineage>
        <taxon>Bacteria</taxon>
        <taxon>Pseudomonadati</taxon>
        <taxon>Bacteroidota</taxon>
        <taxon>Bacteroidia</taxon>
        <taxon>Bacteroidales</taxon>
        <taxon>Tannerellaceae</taxon>
        <taxon>Parabacteroides</taxon>
    </lineage>
</organism>
<dbReference type="PANTHER" id="PTHR43673:SF10">
    <property type="entry name" value="NADH DEHYDROGENASE_NAD(P)H NITROREDUCTASE XCC3605-RELATED"/>
    <property type="match status" value="1"/>
</dbReference>
<evidence type="ECO:0000256" key="3">
    <source>
        <dbReference type="SAM" id="Phobius"/>
    </source>
</evidence>
<proteinExistence type="inferred from homology"/>
<dbReference type="SUPFAM" id="SSF55469">
    <property type="entry name" value="FMN-dependent nitroreductase-like"/>
    <property type="match status" value="1"/>
</dbReference>
<evidence type="ECO:0000259" key="4">
    <source>
        <dbReference type="Pfam" id="PF00881"/>
    </source>
</evidence>
<dbReference type="CDD" id="cd02137">
    <property type="entry name" value="MhqN-like"/>
    <property type="match status" value="1"/>
</dbReference>
<feature type="domain" description="Nitroreductase" evidence="4">
    <location>
        <begin position="10"/>
        <end position="219"/>
    </location>
</feature>
<name>A0A0F5JKN9_9BACT</name>
<dbReference type="Gene3D" id="3.40.109.10">
    <property type="entry name" value="NADH Oxidase"/>
    <property type="match status" value="1"/>
</dbReference>
<dbReference type="Proteomes" id="UP000033035">
    <property type="component" value="Unassembled WGS sequence"/>
</dbReference>
<feature type="transmembrane region" description="Helical" evidence="3">
    <location>
        <begin position="129"/>
        <end position="151"/>
    </location>
</feature>
<evidence type="ECO:0000313" key="5">
    <source>
        <dbReference type="EMBL" id="KKB58376.1"/>
    </source>
</evidence>
<evidence type="ECO:0000256" key="1">
    <source>
        <dbReference type="ARBA" id="ARBA00007118"/>
    </source>
</evidence>
<accession>A0A0F5JKN9</accession>
<gene>
    <name evidence="5" type="ORF">HMPREF1536_01252</name>
</gene>
<comment type="similarity">
    <text evidence="1">Belongs to the nitroreductase family.</text>
</comment>
<dbReference type="InterPro" id="IPR029479">
    <property type="entry name" value="Nitroreductase"/>
</dbReference>
<dbReference type="GO" id="GO:0016491">
    <property type="term" value="F:oxidoreductase activity"/>
    <property type="evidence" value="ECO:0007669"/>
    <property type="project" value="UniProtKB-KW"/>
</dbReference>
<keyword evidence="6" id="KW-1185">Reference proteome</keyword>
<keyword evidence="2" id="KW-0560">Oxidoreductase</keyword>
<dbReference type="AlphaFoldDB" id="A0A0F5JKN9"/>
<keyword evidence="3" id="KW-0472">Membrane</keyword>
<comment type="caution">
    <text evidence="5">The sequence shown here is derived from an EMBL/GenBank/DDBJ whole genome shotgun (WGS) entry which is preliminary data.</text>
</comment>
<dbReference type="PATRIC" id="fig|1203610.3.peg.1277"/>
<dbReference type="STRING" id="1203610.HMPREF1536_01252"/>
<dbReference type="HOGENOM" id="CLU_070764_4_3_10"/>
<dbReference type="EMBL" id="AQHW01000009">
    <property type="protein sequence ID" value="KKB58376.1"/>
    <property type="molecule type" value="Genomic_DNA"/>
</dbReference>
<sequence length="243" mass="28206">MMNLEDVLNYRRSVRVFDKEKHIDPKKVKHCLELATLAPNSSNMQLWEFYHITQPDLLASISKACFNQTATSTASEVVVFVTRQDLYKERAKFVLDFEKENIKRYSPKERQEKRIKDRELYYGKIMPFIYARFYGILGFARFIISRAIGLFRPMMRQVSESDMRVVVHKSCALAAQTFMIAMANEGYDTCPLEGFDSKLIKKLLKLPHGAEINMVIACGTRDGNKGIWGERGRVAFDKVYHRI</sequence>
<dbReference type="PANTHER" id="PTHR43673">
    <property type="entry name" value="NAD(P)H NITROREDUCTASE YDGI-RELATED"/>
    <property type="match status" value="1"/>
</dbReference>